<keyword evidence="5" id="KW-0175">Coiled coil</keyword>
<protein>
    <submittedName>
        <fullName evidence="8">Thioredoxin domain protein</fullName>
    </submittedName>
</protein>
<evidence type="ECO:0000256" key="6">
    <source>
        <dbReference type="SAM" id="MobiDB-lite"/>
    </source>
</evidence>
<evidence type="ECO:0000256" key="3">
    <source>
        <dbReference type="ARBA" id="ARBA00023157"/>
    </source>
</evidence>
<keyword evidence="3" id="KW-1015">Disulfide bond</keyword>
<evidence type="ECO:0000256" key="4">
    <source>
        <dbReference type="ARBA" id="ARBA00023284"/>
    </source>
</evidence>
<dbReference type="PANTHER" id="PTHR13887">
    <property type="entry name" value="GLUTATHIONE S-TRANSFERASE KAPPA"/>
    <property type="match status" value="1"/>
</dbReference>
<evidence type="ECO:0000259" key="7">
    <source>
        <dbReference type="PROSITE" id="PS51352"/>
    </source>
</evidence>
<dbReference type="InterPro" id="IPR001853">
    <property type="entry name" value="DSBA-like_thioredoxin_dom"/>
</dbReference>
<dbReference type="PANTHER" id="PTHR13887:SF14">
    <property type="entry name" value="DISULFIDE BOND FORMATION PROTEIN D"/>
    <property type="match status" value="1"/>
</dbReference>
<keyword evidence="1" id="KW-0732">Signal</keyword>
<evidence type="ECO:0000256" key="2">
    <source>
        <dbReference type="ARBA" id="ARBA00023002"/>
    </source>
</evidence>
<dbReference type="InterPro" id="IPR036249">
    <property type="entry name" value="Thioredoxin-like_sf"/>
</dbReference>
<evidence type="ECO:0000256" key="5">
    <source>
        <dbReference type="SAM" id="Coils"/>
    </source>
</evidence>
<gene>
    <name evidence="8" type="ORF">ASZ90_002252</name>
</gene>
<feature type="domain" description="Thioredoxin" evidence="7">
    <location>
        <begin position="59"/>
        <end position="253"/>
    </location>
</feature>
<sequence>MTKRRVIVALLVIFGFSAVPAHAAQNLETEVRTLFKEHPEILMEALRLQKDQLLGILEEAAQDRQQAEEKRRVEEEMKNPLKPVIEPGRLSLGKPDAPVVVVEYSDFFCHYCAAGSAVMKELVKSRPETVKVVFKHFVAAPVSRQAALIFEALGLQKPELAWAFHDAVFANQEQLAEGGEAALRELAVSLGADAARLDADMKRPELDERLKKDVEEARSFNFRGTPTYVVGGMSVRGAAPLPVFEEAVDKALQNAKSGAMAPGGKDAKVASKAATGKDAKECTDCREIE</sequence>
<dbReference type="InterPro" id="IPR013766">
    <property type="entry name" value="Thioredoxin_domain"/>
</dbReference>
<feature type="compositionally biased region" description="Basic and acidic residues" evidence="6">
    <location>
        <begin position="265"/>
        <end position="289"/>
    </location>
</feature>
<keyword evidence="4" id="KW-0676">Redox-active center</keyword>
<name>A0A0W8G4C1_9ZZZZ</name>
<reference evidence="8" key="1">
    <citation type="journal article" date="2015" name="Proc. Natl. Acad. Sci. U.S.A.">
        <title>Networks of energetic and metabolic interactions define dynamics in microbial communities.</title>
        <authorList>
            <person name="Embree M."/>
            <person name="Liu J.K."/>
            <person name="Al-Bassam M.M."/>
            <person name="Zengler K."/>
        </authorList>
    </citation>
    <scope>NUCLEOTIDE SEQUENCE</scope>
</reference>
<proteinExistence type="predicted"/>
<dbReference type="AlphaFoldDB" id="A0A0W8G4C1"/>
<dbReference type="PROSITE" id="PS51352">
    <property type="entry name" value="THIOREDOXIN_2"/>
    <property type="match status" value="1"/>
</dbReference>
<accession>A0A0W8G4C1</accession>
<organism evidence="8">
    <name type="scientific">hydrocarbon metagenome</name>
    <dbReference type="NCBI Taxonomy" id="938273"/>
    <lineage>
        <taxon>unclassified sequences</taxon>
        <taxon>metagenomes</taxon>
        <taxon>ecological metagenomes</taxon>
    </lineage>
</organism>
<comment type="caution">
    <text evidence="8">The sequence shown here is derived from an EMBL/GenBank/DDBJ whole genome shotgun (WGS) entry which is preliminary data.</text>
</comment>
<evidence type="ECO:0000313" key="8">
    <source>
        <dbReference type="EMBL" id="KUG27884.1"/>
    </source>
</evidence>
<evidence type="ECO:0000256" key="1">
    <source>
        <dbReference type="ARBA" id="ARBA00022729"/>
    </source>
</evidence>
<dbReference type="EMBL" id="LNQE01000277">
    <property type="protein sequence ID" value="KUG27884.1"/>
    <property type="molecule type" value="Genomic_DNA"/>
</dbReference>
<dbReference type="GO" id="GO:0016491">
    <property type="term" value="F:oxidoreductase activity"/>
    <property type="evidence" value="ECO:0007669"/>
    <property type="project" value="UniProtKB-KW"/>
</dbReference>
<feature type="region of interest" description="Disordered" evidence="6">
    <location>
        <begin position="257"/>
        <end position="289"/>
    </location>
</feature>
<dbReference type="Gene3D" id="3.40.30.10">
    <property type="entry name" value="Glutaredoxin"/>
    <property type="match status" value="1"/>
</dbReference>
<dbReference type="Pfam" id="PF01323">
    <property type="entry name" value="DSBA"/>
    <property type="match status" value="1"/>
</dbReference>
<keyword evidence="2" id="KW-0560">Oxidoreductase</keyword>
<dbReference type="SUPFAM" id="SSF52833">
    <property type="entry name" value="Thioredoxin-like"/>
    <property type="match status" value="1"/>
</dbReference>
<feature type="coiled-coil region" evidence="5">
    <location>
        <begin position="43"/>
        <end position="77"/>
    </location>
</feature>